<dbReference type="Proteomes" id="UP000887575">
    <property type="component" value="Unassembled WGS sequence"/>
</dbReference>
<dbReference type="GO" id="GO:0004557">
    <property type="term" value="F:alpha-galactosidase activity"/>
    <property type="evidence" value="ECO:0007669"/>
    <property type="project" value="TreeGrafter"/>
</dbReference>
<dbReference type="GO" id="GO:0005737">
    <property type="term" value="C:cytoplasm"/>
    <property type="evidence" value="ECO:0007669"/>
    <property type="project" value="TreeGrafter"/>
</dbReference>
<dbReference type="PROSITE" id="PS00512">
    <property type="entry name" value="ALPHA_GALACTOSIDASE"/>
    <property type="match status" value="1"/>
</dbReference>
<comment type="subunit">
    <text evidence="4">Homodimer.</text>
</comment>
<dbReference type="EC" id="3.2.1.-" evidence="4"/>
<dbReference type="GO" id="GO:0009311">
    <property type="term" value="P:oligosaccharide metabolic process"/>
    <property type="evidence" value="ECO:0007669"/>
    <property type="project" value="TreeGrafter"/>
</dbReference>
<sequence>MKTLFLLLGVIGGGFGLDNGLARTPPMGWMSWTAFYCEMDCVRNPHACINEQLYMDIADRMANDGYSAAGYKNVHVDDCWMEMTRDQTGTLIANRTRFPSGMKALAKYVSLF</sequence>
<evidence type="ECO:0000256" key="2">
    <source>
        <dbReference type="ARBA" id="ARBA00022801"/>
    </source>
</evidence>
<dbReference type="Gene3D" id="3.20.20.70">
    <property type="entry name" value="Aldolase class I"/>
    <property type="match status" value="1"/>
</dbReference>
<keyword evidence="4" id="KW-1015">Disulfide bond</keyword>
<dbReference type="PANTHER" id="PTHR11452">
    <property type="entry name" value="ALPHA-GALACTOSIDASE/ALPHA-N-ACETYLGALACTOSAMINIDASE"/>
    <property type="match status" value="1"/>
</dbReference>
<name>A0AAF3FRY9_9BILA</name>
<reference evidence="7" key="1">
    <citation type="submission" date="2024-02" db="UniProtKB">
        <authorList>
            <consortium name="WormBaseParasite"/>
        </authorList>
    </citation>
    <scope>IDENTIFICATION</scope>
</reference>
<dbReference type="GO" id="GO:0016139">
    <property type="term" value="P:glycoside catabolic process"/>
    <property type="evidence" value="ECO:0007669"/>
    <property type="project" value="TreeGrafter"/>
</dbReference>
<evidence type="ECO:0000313" key="6">
    <source>
        <dbReference type="Proteomes" id="UP000887575"/>
    </source>
</evidence>
<keyword evidence="2 4" id="KW-0378">Hydrolase</keyword>
<evidence type="ECO:0000256" key="5">
    <source>
        <dbReference type="SAM" id="SignalP"/>
    </source>
</evidence>
<evidence type="ECO:0000313" key="7">
    <source>
        <dbReference type="WBParaSite" id="MBELARI_LOCUS9787"/>
    </source>
</evidence>
<dbReference type="PRINTS" id="PR00740">
    <property type="entry name" value="GLHYDRLASE27"/>
</dbReference>
<dbReference type="AlphaFoldDB" id="A0AAF3FRY9"/>
<accession>A0AAF3FRY9</accession>
<dbReference type="InterPro" id="IPR017853">
    <property type="entry name" value="GH"/>
</dbReference>
<dbReference type="SUPFAM" id="SSF51445">
    <property type="entry name" value="(Trans)glycosidases"/>
    <property type="match status" value="1"/>
</dbReference>
<dbReference type="Pfam" id="PF16499">
    <property type="entry name" value="Melibiase_2"/>
    <property type="match status" value="1"/>
</dbReference>
<evidence type="ECO:0000256" key="1">
    <source>
        <dbReference type="ARBA" id="ARBA00009743"/>
    </source>
</evidence>
<protein>
    <recommendedName>
        <fullName evidence="4">Alpha-galactosidase</fullName>
        <ecNumber evidence="4">3.2.1.-</ecNumber>
    </recommendedName>
</protein>
<proteinExistence type="inferred from homology"/>
<dbReference type="InterPro" id="IPR002241">
    <property type="entry name" value="Glyco_hydro_27"/>
</dbReference>
<dbReference type="WBParaSite" id="MBELARI_LOCUS9787">
    <property type="protein sequence ID" value="MBELARI_LOCUS9787"/>
    <property type="gene ID" value="MBELARI_LOCUS9787"/>
</dbReference>
<dbReference type="InterPro" id="IPR013785">
    <property type="entry name" value="Aldolase_TIM"/>
</dbReference>
<evidence type="ECO:0000256" key="3">
    <source>
        <dbReference type="ARBA" id="ARBA00023295"/>
    </source>
</evidence>
<feature type="signal peptide" evidence="5">
    <location>
        <begin position="1"/>
        <end position="16"/>
    </location>
</feature>
<dbReference type="PANTHER" id="PTHR11452:SF83">
    <property type="entry name" value="ALPHA-GALACTOSIDASE"/>
    <property type="match status" value="1"/>
</dbReference>
<organism evidence="6 7">
    <name type="scientific">Mesorhabditis belari</name>
    <dbReference type="NCBI Taxonomy" id="2138241"/>
    <lineage>
        <taxon>Eukaryota</taxon>
        <taxon>Metazoa</taxon>
        <taxon>Ecdysozoa</taxon>
        <taxon>Nematoda</taxon>
        <taxon>Chromadorea</taxon>
        <taxon>Rhabditida</taxon>
        <taxon>Rhabditina</taxon>
        <taxon>Rhabditomorpha</taxon>
        <taxon>Rhabditoidea</taxon>
        <taxon>Rhabditidae</taxon>
        <taxon>Mesorhabditinae</taxon>
        <taxon>Mesorhabditis</taxon>
    </lineage>
</organism>
<dbReference type="InterPro" id="IPR000111">
    <property type="entry name" value="Glyco_hydro_27/36_CS"/>
</dbReference>
<evidence type="ECO:0000256" key="4">
    <source>
        <dbReference type="RuleBase" id="RU361168"/>
    </source>
</evidence>
<comment type="similarity">
    <text evidence="1 4">Belongs to the glycosyl hydrolase 27 family.</text>
</comment>
<keyword evidence="6" id="KW-1185">Reference proteome</keyword>
<feature type="chain" id="PRO_5042048134" description="Alpha-galactosidase" evidence="5">
    <location>
        <begin position="17"/>
        <end position="112"/>
    </location>
</feature>
<keyword evidence="5" id="KW-0732">Signal</keyword>
<keyword evidence="3 4" id="KW-0326">Glycosidase</keyword>